<name>A0A285EBK1_9ACTN</name>
<evidence type="ECO:0000256" key="3">
    <source>
        <dbReference type="ARBA" id="ARBA00022692"/>
    </source>
</evidence>
<dbReference type="Gene3D" id="1.20.1260.100">
    <property type="entry name" value="TspO/MBR protein"/>
    <property type="match status" value="1"/>
</dbReference>
<dbReference type="OrthoDB" id="9795496at2"/>
<keyword evidence="4 6" id="KW-1133">Transmembrane helix</keyword>
<proteinExistence type="inferred from homology"/>
<sequence>MPVSRTRLAAAAGPLAAAVLGGLATDPDSRWFRRLDKPAWYPPPQTFGIVWTGLYAGTAWAAGEVLDRLGDRGRPFARAYALNLALNTAWTPLFFRAHRPWLAAAEAAVLTASTVDLVRRASTVSGPAAAVLAPYAAWTAFATALTTAIARRN</sequence>
<dbReference type="EMBL" id="OBDO01000002">
    <property type="protein sequence ID" value="SNX95431.1"/>
    <property type="molecule type" value="Genomic_DNA"/>
</dbReference>
<dbReference type="InterPro" id="IPR038330">
    <property type="entry name" value="TspO/MBR-related_sf"/>
</dbReference>
<dbReference type="RefSeq" id="WP_097205372.1">
    <property type="nucleotide sequence ID" value="NZ_JACHXB010000003.1"/>
</dbReference>
<accession>A0A285EBK1</accession>
<dbReference type="PANTHER" id="PTHR10057">
    <property type="entry name" value="PERIPHERAL-TYPE BENZODIAZEPINE RECEPTOR"/>
    <property type="match status" value="1"/>
</dbReference>
<dbReference type="Pfam" id="PF03073">
    <property type="entry name" value="TspO_MBR"/>
    <property type="match status" value="1"/>
</dbReference>
<keyword evidence="3 6" id="KW-0812">Transmembrane</keyword>
<dbReference type="Proteomes" id="UP000219514">
    <property type="component" value="Unassembled WGS sequence"/>
</dbReference>
<dbReference type="FunFam" id="1.20.1260.100:FF:000001">
    <property type="entry name" value="translocator protein 2"/>
    <property type="match status" value="1"/>
</dbReference>
<comment type="subcellular location">
    <subcellularLocation>
        <location evidence="1">Membrane</location>
        <topology evidence="1">Multi-pass membrane protein</topology>
    </subcellularLocation>
</comment>
<comment type="similarity">
    <text evidence="2">Belongs to the TspO/BZRP family.</text>
</comment>
<dbReference type="GO" id="GO:0016020">
    <property type="term" value="C:membrane"/>
    <property type="evidence" value="ECO:0007669"/>
    <property type="project" value="UniProtKB-SubCell"/>
</dbReference>
<dbReference type="PIRSF" id="PIRSF005859">
    <property type="entry name" value="PBR"/>
    <property type="match status" value="1"/>
</dbReference>
<reference evidence="7 8" key="1">
    <citation type="submission" date="2017-09" db="EMBL/GenBank/DDBJ databases">
        <authorList>
            <person name="Ehlers B."/>
            <person name="Leendertz F.H."/>
        </authorList>
    </citation>
    <scope>NUCLEOTIDE SEQUENCE [LARGE SCALE GENOMIC DNA]</scope>
    <source>
        <strain evidence="7 8">DSM 46844</strain>
    </source>
</reference>
<evidence type="ECO:0000313" key="8">
    <source>
        <dbReference type="Proteomes" id="UP000219514"/>
    </source>
</evidence>
<protein>
    <submittedName>
        <fullName evidence="7">TspO and MBR related proteins</fullName>
    </submittedName>
</protein>
<organism evidence="7 8">
    <name type="scientific">Geodermatophilus sabuli</name>
    <dbReference type="NCBI Taxonomy" id="1564158"/>
    <lineage>
        <taxon>Bacteria</taxon>
        <taxon>Bacillati</taxon>
        <taxon>Actinomycetota</taxon>
        <taxon>Actinomycetes</taxon>
        <taxon>Geodermatophilales</taxon>
        <taxon>Geodermatophilaceae</taxon>
        <taxon>Geodermatophilus</taxon>
    </lineage>
</organism>
<keyword evidence="8" id="KW-1185">Reference proteome</keyword>
<evidence type="ECO:0000313" key="7">
    <source>
        <dbReference type="EMBL" id="SNX95431.1"/>
    </source>
</evidence>
<dbReference type="CDD" id="cd15904">
    <property type="entry name" value="TSPO_MBR"/>
    <property type="match status" value="1"/>
</dbReference>
<evidence type="ECO:0000256" key="4">
    <source>
        <dbReference type="ARBA" id="ARBA00022989"/>
    </source>
</evidence>
<gene>
    <name evidence="7" type="ORF">SAMN06893097_102127</name>
</gene>
<dbReference type="GO" id="GO:0033013">
    <property type="term" value="P:tetrapyrrole metabolic process"/>
    <property type="evidence" value="ECO:0007669"/>
    <property type="project" value="UniProtKB-ARBA"/>
</dbReference>
<evidence type="ECO:0000256" key="1">
    <source>
        <dbReference type="ARBA" id="ARBA00004141"/>
    </source>
</evidence>
<feature type="transmembrane region" description="Helical" evidence="6">
    <location>
        <begin position="130"/>
        <end position="150"/>
    </location>
</feature>
<evidence type="ECO:0000256" key="6">
    <source>
        <dbReference type="SAM" id="Phobius"/>
    </source>
</evidence>
<dbReference type="AlphaFoldDB" id="A0A285EBK1"/>
<evidence type="ECO:0000256" key="2">
    <source>
        <dbReference type="ARBA" id="ARBA00007524"/>
    </source>
</evidence>
<dbReference type="InterPro" id="IPR004307">
    <property type="entry name" value="TspO_MBR"/>
</dbReference>
<evidence type="ECO:0000256" key="5">
    <source>
        <dbReference type="ARBA" id="ARBA00023136"/>
    </source>
</evidence>
<keyword evidence="5 6" id="KW-0472">Membrane</keyword>
<dbReference type="PANTHER" id="PTHR10057:SF0">
    <property type="entry name" value="TRANSLOCATOR PROTEIN"/>
    <property type="match status" value="1"/>
</dbReference>